<protein>
    <submittedName>
        <fullName evidence="2">Uncharacterized protein</fullName>
    </submittedName>
</protein>
<keyword evidence="1" id="KW-0472">Membrane</keyword>
<feature type="transmembrane region" description="Helical" evidence="1">
    <location>
        <begin position="87"/>
        <end position="108"/>
    </location>
</feature>
<sequence length="119" mass="13942">MKHKIDNVMETGKTNKTYIKHLISRISKTATKYCFLFKENAGFQLRQKLWSKKILAILFVLIFTIGNCMVTAHYLSSFSFELKNDMFSYLAFIILSIFAIIIINAKWIKIVAEKYADRF</sequence>
<keyword evidence="1" id="KW-0812">Transmembrane</keyword>
<evidence type="ECO:0000256" key="1">
    <source>
        <dbReference type="SAM" id="Phobius"/>
    </source>
</evidence>
<dbReference type="RefSeq" id="WP_073370798.1">
    <property type="nucleotide sequence ID" value="NZ_FQWB01000005.1"/>
</dbReference>
<dbReference type="EMBL" id="FQWB01000005">
    <property type="protein sequence ID" value="SHG57947.1"/>
    <property type="molecule type" value="Genomic_DNA"/>
</dbReference>
<proteinExistence type="predicted"/>
<evidence type="ECO:0000313" key="2">
    <source>
        <dbReference type="EMBL" id="SHG57947.1"/>
    </source>
</evidence>
<evidence type="ECO:0000313" key="3">
    <source>
        <dbReference type="Proteomes" id="UP000184516"/>
    </source>
</evidence>
<accession>A0A1M5KYV5</accession>
<organism evidence="2 3">
    <name type="scientific">Flavobacterium fluvii</name>
    <dbReference type="NCBI Taxonomy" id="468056"/>
    <lineage>
        <taxon>Bacteria</taxon>
        <taxon>Pseudomonadati</taxon>
        <taxon>Bacteroidota</taxon>
        <taxon>Flavobacteriia</taxon>
        <taxon>Flavobacteriales</taxon>
        <taxon>Flavobacteriaceae</taxon>
        <taxon>Flavobacterium</taxon>
    </lineage>
</organism>
<dbReference type="AlphaFoldDB" id="A0A1M5KYV5"/>
<keyword evidence="1" id="KW-1133">Transmembrane helix</keyword>
<gene>
    <name evidence="2" type="ORF">SAMN05443549_10511</name>
</gene>
<reference evidence="3" key="1">
    <citation type="submission" date="2016-11" db="EMBL/GenBank/DDBJ databases">
        <authorList>
            <person name="Varghese N."/>
            <person name="Submissions S."/>
        </authorList>
    </citation>
    <scope>NUCLEOTIDE SEQUENCE [LARGE SCALE GENOMIC DNA]</scope>
    <source>
        <strain evidence="3">DSM 19978</strain>
    </source>
</reference>
<dbReference type="Proteomes" id="UP000184516">
    <property type="component" value="Unassembled WGS sequence"/>
</dbReference>
<name>A0A1M5KYV5_9FLAO</name>
<keyword evidence="3" id="KW-1185">Reference proteome</keyword>
<feature type="transmembrane region" description="Helical" evidence="1">
    <location>
        <begin position="54"/>
        <end position="75"/>
    </location>
</feature>